<dbReference type="Proteomes" id="UP001151529">
    <property type="component" value="Chromosome 10"/>
</dbReference>
<dbReference type="EMBL" id="JAPFFL010000006">
    <property type="protein sequence ID" value="KAJ6720115.1"/>
    <property type="molecule type" value="Genomic_DNA"/>
</dbReference>
<organism evidence="1 2">
    <name type="scientific">Salix viminalis</name>
    <name type="common">Common osier</name>
    <name type="synonym">Basket willow</name>
    <dbReference type="NCBI Taxonomy" id="40686"/>
    <lineage>
        <taxon>Eukaryota</taxon>
        <taxon>Viridiplantae</taxon>
        <taxon>Streptophyta</taxon>
        <taxon>Embryophyta</taxon>
        <taxon>Tracheophyta</taxon>
        <taxon>Spermatophyta</taxon>
        <taxon>Magnoliopsida</taxon>
        <taxon>eudicotyledons</taxon>
        <taxon>Gunneridae</taxon>
        <taxon>Pentapetalae</taxon>
        <taxon>rosids</taxon>
        <taxon>fabids</taxon>
        <taxon>Malpighiales</taxon>
        <taxon>Salicaceae</taxon>
        <taxon>Saliceae</taxon>
        <taxon>Salix</taxon>
    </lineage>
</organism>
<accession>A0A9Q0TYG8</accession>
<reference evidence="1" key="2">
    <citation type="journal article" date="2023" name="Int. J. Mol. Sci.">
        <title>De Novo Assembly and Annotation of 11 Diverse Shrub Willow (Salix) Genomes Reveals Novel Gene Organization in Sex-Linked Regions.</title>
        <authorList>
            <person name="Hyden B."/>
            <person name="Feng K."/>
            <person name="Yates T.B."/>
            <person name="Jawdy S."/>
            <person name="Cereghino C."/>
            <person name="Smart L.B."/>
            <person name="Muchero W."/>
        </authorList>
    </citation>
    <scope>NUCLEOTIDE SEQUENCE [LARGE SCALE GENOMIC DNA]</scope>
    <source>
        <tissue evidence="1">Shoot tip</tissue>
    </source>
</reference>
<evidence type="ECO:0000313" key="1">
    <source>
        <dbReference type="EMBL" id="KAJ6720115.1"/>
    </source>
</evidence>
<protein>
    <submittedName>
        <fullName evidence="1">Uncharacterized protein</fullName>
    </submittedName>
</protein>
<keyword evidence="2" id="KW-1185">Reference proteome</keyword>
<proteinExistence type="predicted"/>
<dbReference type="AlphaFoldDB" id="A0A9Q0TYG8"/>
<dbReference type="OrthoDB" id="833365at2759"/>
<evidence type="ECO:0000313" key="2">
    <source>
        <dbReference type="Proteomes" id="UP001151529"/>
    </source>
</evidence>
<comment type="caution">
    <text evidence="1">The sequence shown here is derived from an EMBL/GenBank/DDBJ whole genome shotgun (WGS) entry which is preliminary data.</text>
</comment>
<name>A0A9Q0TYG8_SALVM</name>
<gene>
    <name evidence="1" type="ORF">OIU85_023345</name>
</gene>
<sequence length="69" mass="7948">MKGKEDEKGKEKVVDKAPEVFETWDTRLEYLPEESLVDVLKILDRAVAGRESSCWEGTTDWEEEKIFAG</sequence>
<reference evidence="1" key="1">
    <citation type="submission" date="2022-11" db="EMBL/GenBank/DDBJ databases">
        <authorList>
            <person name="Hyden B.L."/>
            <person name="Feng K."/>
            <person name="Yates T."/>
            <person name="Jawdy S."/>
            <person name="Smart L.B."/>
            <person name="Muchero W."/>
        </authorList>
    </citation>
    <scope>NUCLEOTIDE SEQUENCE</scope>
    <source>
        <tissue evidence="1">Shoot tip</tissue>
    </source>
</reference>